<dbReference type="GeneID" id="87905196"/>
<comment type="caution">
    <text evidence="2">The sequence shown here is derived from an EMBL/GenBank/DDBJ whole genome shotgun (WGS) entry which is preliminary data.</text>
</comment>
<name>A0ABR0GU68_9PEZI</name>
<organism evidence="2 3">
    <name type="scientific">Podospora pseudocomata</name>
    <dbReference type="NCBI Taxonomy" id="2093779"/>
    <lineage>
        <taxon>Eukaryota</taxon>
        <taxon>Fungi</taxon>
        <taxon>Dikarya</taxon>
        <taxon>Ascomycota</taxon>
        <taxon>Pezizomycotina</taxon>
        <taxon>Sordariomycetes</taxon>
        <taxon>Sordariomycetidae</taxon>
        <taxon>Sordariales</taxon>
        <taxon>Podosporaceae</taxon>
        <taxon>Podospora</taxon>
    </lineage>
</organism>
<evidence type="ECO:0000313" key="2">
    <source>
        <dbReference type="EMBL" id="KAK4659271.1"/>
    </source>
</evidence>
<evidence type="ECO:0000313" key="3">
    <source>
        <dbReference type="Proteomes" id="UP001323405"/>
    </source>
</evidence>
<proteinExistence type="predicted"/>
<feature type="region of interest" description="Disordered" evidence="1">
    <location>
        <begin position="14"/>
        <end position="116"/>
    </location>
</feature>
<feature type="compositionally biased region" description="Polar residues" evidence="1">
    <location>
        <begin position="71"/>
        <end position="86"/>
    </location>
</feature>
<dbReference type="Proteomes" id="UP001323405">
    <property type="component" value="Unassembled WGS sequence"/>
</dbReference>
<evidence type="ECO:0000256" key="1">
    <source>
        <dbReference type="SAM" id="MobiDB-lite"/>
    </source>
</evidence>
<protein>
    <submittedName>
        <fullName evidence="2">Uncharacterized protein</fullName>
    </submittedName>
</protein>
<gene>
    <name evidence="2" type="ORF">QC762_108710</name>
</gene>
<feature type="compositionally biased region" description="Basic residues" evidence="1">
    <location>
        <begin position="23"/>
        <end position="58"/>
    </location>
</feature>
<accession>A0ABR0GU68</accession>
<reference evidence="2 3" key="1">
    <citation type="journal article" date="2023" name="bioRxiv">
        <title>High-quality genome assemblies of four members of thePodospora anserinaspecies complex.</title>
        <authorList>
            <person name="Ament-Velasquez S.L."/>
            <person name="Vogan A.A."/>
            <person name="Wallerman O."/>
            <person name="Hartmann F."/>
            <person name="Gautier V."/>
            <person name="Silar P."/>
            <person name="Giraud T."/>
            <person name="Johannesson H."/>
        </authorList>
    </citation>
    <scope>NUCLEOTIDE SEQUENCE [LARGE SCALE GENOMIC DNA]</scope>
    <source>
        <strain evidence="2 3">CBS 415.72m</strain>
    </source>
</reference>
<dbReference type="RefSeq" id="XP_062748242.1">
    <property type="nucleotide sequence ID" value="XM_062885289.1"/>
</dbReference>
<keyword evidence="3" id="KW-1185">Reference proteome</keyword>
<dbReference type="EMBL" id="JAFFHA010000001">
    <property type="protein sequence ID" value="KAK4659271.1"/>
    <property type="molecule type" value="Genomic_DNA"/>
</dbReference>
<sequence length="116" mass="13473">MCFGTPSSEKYYYHEEIVPARRPSSHHHHHNSRSSSRHPPHHHHHSSSSHHHHHHHVSPRTSGTYLCPPKTRTTVIVPSPRASMTSYRGESRGRSHGERVVEIERSSSRVETTRRY</sequence>
<feature type="compositionally biased region" description="Basic and acidic residues" evidence="1">
    <location>
        <begin position="89"/>
        <end position="116"/>
    </location>
</feature>